<name>A0AAD9PV30_ACRCE</name>
<dbReference type="GO" id="GO:0008643">
    <property type="term" value="P:carbohydrate transport"/>
    <property type="evidence" value="ECO:0007669"/>
    <property type="project" value="InterPro"/>
</dbReference>
<dbReference type="InterPro" id="IPR039672">
    <property type="entry name" value="MFS_2"/>
</dbReference>
<evidence type="ECO:0000256" key="1">
    <source>
        <dbReference type="ARBA" id="ARBA00008335"/>
    </source>
</evidence>
<feature type="transmembrane region" description="Helical" evidence="3">
    <location>
        <begin position="211"/>
        <end position="234"/>
    </location>
</feature>
<reference evidence="4" key="1">
    <citation type="journal article" date="2023" name="G3 (Bethesda)">
        <title>Whole genome assembly and annotation of the endangered Caribbean coral Acropora cervicornis.</title>
        <authorList>
            <person name="Selwyn J.D."/>
            <person name="Vollmer S.V."/>
        </authorList>
    </citation>
    <scope>NUCLEOTIDE SEQUENCE</scope>
    <source>
        <strain evidence="4">K2</strain>
    </source>
</reference>
<keyword evidence="3" id="KW-0812">Transmembrane</keyword>
<dbReference type="EMBL" id="JARQWQ010000123">
    <property type="protein sequence ID" value="KAK2549627.1"/>
    <property type="molecule type" value="Genomic_DNA"/>
</dbReference>
<keyword evidence="5" id="KW-1185">Reference proteome</keyword>
<comment type="caution">
    <text evidence="4">The sequence shown here is derived from an EMBL/GenBank/DDBJ whole genome shotgun (WGS) entry which is preliminary data.</text>
</comment>
<dbReference type="GO" id="GO:0015293">
    <property type="term" value="F:symporter activity"/>
    <property type="evidence" value="ECO:0007669"/>
    <property type="project" value="InterPro"/>
</dbReference>
<organism evidence="4 5">
    <name type="scientific">Acropora cervicornis</name>
    <name type="common">Staghorn coral</name>
    <dbReference type="NCBI Taxonomy" id="6130"/>
    <lineage>
        <taxon>Eukaryota</taxon>
        <taxon>Metazoa</taxon>
        <taxon>Cnidaria</taxon>
        <taxon>Anthozoa</taxon>
        <taxon>Hexacorallia</taxon>
        <taxon>Scleractinia</taxon>
        <taxon>Astrocoeniina</taxon>
        <taxon>Acroporidae</taxon>
        <taxon>Acropora</taxon>
    </lineage>
</organism>
<gene>
    <name evidence="4" type="ORF">P5673_029878</name>
</gene>
<dbReference type="PANTHER" id="PTHR11328">
    <property type="entry name" value="MAJOR FACILITATOR SUPERFAMILY DOMAIN-CONTAINING PROTEIN"/>
    <property type="match status" value="1"/>
</dbReference>
<accession>A0AAD9PV30</accession>
<dbReference type="Proteomes" id="UP001249851">
    <property type="component" value="Unassembled WGS sequence"/>
</dbReference>
<feature type="transmembrane region" description="Helical" evidence="3">
    <location>
        <begin position="40"/>
        <end position="61"/>
    </location>
</feature>
<feature type="region of interest" description="Disordered" evidence="2">
    <location>
        <begin position="1"/>
        <end position="23"/>
    </location>
</feature>
<dbReference type="AlphaFoldDB" id="A0AAD9PV30"/>
<evidence type="ECO:0000313" key="5">
    <source>
        <dbReference type="Proteomes" id="UP001249851"/>
    </source>
</evidence>
<dbReference type="GO" id="GO:0005886">
    <property type="term" value="C:plasma membrane"/>
    <property type="evidence" value="ECO:0007669"/>
    <property type="project" value="TreeGrafter"/>
</dbReference>
<feature type="transmembrane region" description="Helical" evidence="3">
    <location>
        <begin position="109"/>
        <end position="128"/>
    </location>
</feature>
<reference evidence="4" key="2">
    <citation type="journal article" date="2023" name="Science">
        <title>Genomic signatures of disease resistance in endangered staghorn corals.</title>
        <authorList>
            <person name="Vollmer S.V."/>
            <person name="Selwyn J.D."/>
            <person name="Despard B.A."/>
            <person name="Roesel C.L."/>
        </authorList>
    </citation>
    <scope>NUCLEOTIDE SEQUENCE</scope>
    <source>
        <strain evidence="4">K2</strain>
    </source>
</reference>
<dbReference type="PANTHER" id="PTHR11328:SF28">
    <property type="entry name" value="MAJOR FACILITATOR SUPERFAMILY DOMAIN-CONTAINING PROTEIN 12"/>
    <property type="match status" value="1"/>
</dbReference>
<sequence>MASSRDITAASTASNSDVEDISENTTPSIRNRIACRTGDVLNNLTLSVWYSYALLFLQNVAGLSPTSVGILFFVSQILMAVTLIVIYLGYDKQLWKLFTAYGIQKARHVVSSAGILFAWPFAFTPCLLCGDGRSNLALGMYYLIPVVLLSVCWELAELSFSSLRKEIREGNDSEISRSITRVCKVCLYIVLWFLLQESKETSVNSNIKEQFAYLVLILLPVGFAFVFAFHLTVLEPRVQIERTRETNEREQLEEAVYFIPQVIIVCTTTAIFGTSLWYYLHTEERTSLVYAPTVIFASMSSLLTMVTPTLHQELTGNEKETSSFVHGVFECSERAILGVIVFTIQMFYPDSTKR</sequence>
<feature type="transmembrane region" description="Helical" evidence="3">
    <location>
        <begin position="140"/>
        <end position="158"/>
    </location>
</feature>
<protein>
    <submittedName>
        <fullName evidence="4">Major facilitator superfamily domain-containing protein 12</fullName>
    </submittedName>
</protein>
<proteinExistence type="inferred from homology"/>
<evidence type="ECO:0000256" key="2">
    <source>
        <dbReference type="SAM" id="MobiDB-lite"/>
    </source>
</evidence>
<feature type="transmembrane region" description="Helical" evidence="3">
    <location>
        <begin position="255"/>
        <end position="278"/>
    </location>
</feature>
<feature type="transmembrane region" description="Helical" evidence="3">
    <location>
        <begin position="290"/>
        <end position="310"/>
    </location>
</feature>
<keyword evidence="3" id="KW-0472">Membrane</keyword>
<keyword evidence="3" id="KW-1133">Transmembrane helix</keyword>
<feature type="compositionally biased region" description="Polar residues" evidence="2">
    <location>
        <begin position="1"/>
        <end position="16"/>
    </location>
</feature>
<evidence type="ECO:0000313" key="4">
    <source>
        <dbReference type="EMBL" id="KAK2549627.1"/>
    </source>
</evidence>
<feature type="transmembrane region" description="Helical" evidence="3">
    <location>
        <begin position="67"/>
        <end position="88"/>
    </location>
</feature>
<comment type="similarity">
    <text evidence="1">Belongs to the major facilitator superfamily.</text>
</comment>
<evidence type="ECO:0000256" key="3">
    <source>
        <dbReference type="SAM" id="Phobius"/>
    </source>
</evidence>